<evidence type="ECO:0000256" key="10">
    <source>
        <dbReference type="SAM" id="Phobius"/>
    </source>
</evidence>
<accession>A0A8U7M1S9</accession>
<keyword evidence="4" id="KW-0677">Repeat</keyword>
<dbReference type="OMA" id="AVHMEGC"/>
<keyword evidence="2" id="KW-1003">Cell membrane</keyword>
<dbReference type="GO" id="GO:0060170">
    <property type="term" value="C:ciliary membrane"/>
    <property type="evidence" value="ECO:0007669"/>
    <property type="project" value="UniProtKB-SubCell"/>
</dbReference>
<dbReference type="PANTHER" id="PTHR46819:SF1">
    <property type="entry name" value="EF-HAND CALCIUM-BINDING DOMAIN-CONTAINING PROTEIN 7"/>
    <property type="match status" value="1"/>
</dbReference>
<evidence type="ECO:0000259" key="11">
    <source>
        <dbReference type="PROSITE" id="PS50222"/>
    </source>
</evidence>
<dbReference type="InterPro" id="IPR002048">
    <property type="entry name" value="EF_hand_dom"/>
</dbReference>
<proteinExistence type="predicted"/>
<keyword evidence="10" id="KW-1133">Transmembrane helix</keyword>
<sequence length="591" mass="66559">IASIPGNQKATHSENSQGKKSQHAEEAIFYMNCRAAYLSVLKSSLENIKSKEQLSSVLQQAGRNPSQKTINKYWTSQTTSLNFDDFCAILKKEKPATKNELLEAFGKIDTDKAGCIFHDELYKILTTRGAKMTWKEVTSTTKQAAFNCSGKLDYNEVRPRVKFVLHSEQCCKAARDRLEVDPRLRQQQFGNETENSSEGIPVLVSKASPRISRKSHHKLANGDSRAPSRPSSAQSGKASTSTTVTVGASSSRNTKLITEPDTMKECQCVQSKGCFYLEEDGEIISHKYRLHLPQRSAVCITIKPLNIAQAEGKSCRWLSVDTDLFILKENEPQENLQLVSFTELQHKEMFGWRGELGAGVYWLLPFTGRKAEEGKNPNSWRSQTGPLEIVWPFSSLRGALLDIFETTDLDGNGLLSLEEYNFFELRTSGEKCDQEAWAVCKENFEMKRNELTRQGLMDLNLMEANDRDGDPRDLWVTLLSLGYNKALEMAEAWPFVIDVYREVQRQNESLSLEAGGSQLSRAVCRSVLNKGEATVLDGSENIIRHTYKSGSRISSVIEKKGWPGTSIRYFVFMSVVLFLLLPWVIAENYFS</sequence>
<feature type="compositionally biased region" description="Low complexity" evidence="9">
    <location>
        <begin position="224"/>
        <end position="251"/>
    </location>
</feature>
<protein>
    <recommendedName>
        <fullName evidence="8">EF-hand calcium-binding domain-containing protein 7</fullName>
    </recommendedName>
</protein>
<reference evidence="12" key="2">
    <citation type="submission" date="2025-08" db="UniProtKB">
        <authorList>
            <consortium name="Ensembl"/>
        </authorList>
    </citation>
    <scope>IDENTIFICATION</scope>
</reference>
<feature type="compositionally biased region" description="Polar residues" evidence="9">
    <location>
        <begin position="1"/>
        <end position="19"/>
    </location>
</feature>
<keyword evidence="13" id="KW-1185">Reference proteome</keyword>
<accession>A0A8C3DS24</accession>
<evidence type="ECO:0000256" key="3">
    <source>
        <dbReference type="ARBA" id="ARBA00022723"/>
    </source>
</evidence>
<reference evidence="12" key="3">
    <citation type="submission" date="2025-09" db="UniProtKB">
        <authorList>
            <consortium name="Ensembl"/>
        </authorList>
    </citation>
    <scope>IDENTIFICATION</scope>
</reference>
<feature type="domain" description="EF-hand" evidence="11">
    <location>
        <begin position="96"/>
        <end position="131"/>
    </location>
</feature>
<feature type="compositionally biased region" description="Polar residues" evidence="9">
    <location>
        <begin position="188"/>
        <end position="198"/>
    </location>
</feature>
<evidence type="ECO:0000256" key="7">
    <source>
        <dbReference type="ARBA" id="ARBA00023273"/>
    </source>
</evidence>
<dbReference type="PROSITE" id="PS50222">
    <property type="entry name" value="EF_HAND_2"/>
    <property type="match status" value="1"/>
</dbReference>
<evidence type="ECO:0000256" key="2">
    <source>
        <dbReference type="ARBA" id="ARBA00022475"/>
    </source>
</evidence>
<dbReference type="InterPro" id="IPR011992">
    <property type="entry name" value="EF-hand-dom_pair"/>
</dbReference>
<evidence type="ECO:0000256" key="5">
    <source>
        <dbReference type="ARBA" id="ARBA00022837"/>
    </source>
</evidence>
<dbReference type="Proteomes" id="UP000694553">
    <property type="component" value="Unassembled WGS sequence"/>
</dbReference>
<keyword evidence="10" id="KW-0812">Transmembrane</keyword>
<name>A0A8C3DS24_CORMO</name>
<evidence type="ECO:0000256" key="6">
    <source>
        <dbReference type="ARBA" id="ARBA00023136"/>
    </source>
</evidence>
<dbReference type="SUPFAM" id="SSF47473">
    <property type="entry name" value="EF-hand"/>
    <property type="match status" value="1"/>
</dbReference>
<dbReference type="Ensembl" id="ENSCMUT00000010870.2">
    <property type="protein sequence ID" value="ENSCMUP00000010099.2"/>
    <property type="gene ID" value="ENSCMUG00000006450.2"/>
</dbReference>
<feature type="region of interest" description="Disordered" evidence="9">
    <location>
        <begin position="188"/>
        <end position="252"/>
    </location>
</feature>
<keyword evidence="3" id="KW-0479">Metal-binding</keyword>
<evidence type="ECO:0000256" key="8">
    <source>
        <dbReference type="ARBA" id="ARBA00069151"/>
    </source>
</evidence>
<evidence type="ECO:0000256" key="4">
    <source>
        <dbReference type="ARBA" id="ARBA00022737"/>
    </source>
</evidence>
<dbReference type="AlphaFoldDB" id="A0A8C3DS24"/>
<evidence type="ECO:0000313" key="13">
    <source>
        <dbReference type="Proteomes" id="UP000694553"/>
    </source>
</evidence>
<dbReference type="PANTHER" id="PTHR46819">
    <property type="entry name" value="EF-HAND CALCIUM-BINDING DOMAIN-CONTAINING PROTEIN 7"/>
    <property type="match status" value="1"/>
</dbReference>
<comment type="subcellular location">
    <subcellularLocation>
        <location evidence="1">Cell projection</location>
        <location evidence="1">Cilium membrane</location>
        <topology evidence="1">Peripheral membrane protein</topology>
        <orientation evidence="1">Cytoplasmic side</orientation>
    </subcellularLocation>
</comment>
<feature type="region of interest" description="Disordered" evidence="9">
    <location>
        <begin position="1"/>
        <end position="20"/>
    </location>
</feature>
<organism evidence="12 13">
    <name type="scientific">Corvus moneduloides</name>
    <name type="common">New Caledonian crow</name>
    <dbReference type="NCBI Taxonomy" id="1196302"/>
    <lineage>
        <taxon>Eukaryota</taxon>
        <taxon>Metazoa</taxon>
        <taxon>Chordata</taxon>
        <taxon>Craniata</taxon>
        <taxon>Vertebrata</taxon>
        <taxon>Euteleostomi</taxon>
        <taxon>Archelosauria</taxon>
        <taxon>Archosauria</taxon>
        <taxon>Dinosauria</taxon>
        <taxon>Saurischia</taxon>
        <taxon>Theropoda</taxon>
        <taxon>Coelurosauria</taxon>
        <taxon>Aves</taxon>
        <taxon>Neognathae</taxon>
        <taxon>Neoaves</taxon>
        <taxon>Telluraves</taxon>
        <taxon>Australaves</taxon>
        <taxon>Passeriformes</taxon>
        <taxon>Corvoidea</taxon>
        <taxon>Corvidae</taxon>
        <taxon>Corvus</taxon>
    </lineage>
</organism>
<dbReference type="GO" id="GO:1903569">
    <property type="term" value="P:positive regulation of protein localization to ciliary membrane"/>
    <property type="evidence" value="ECO:0007669"/>
    <property type="project" value="TreeGrafter"/>
</dbReference>
<feature type="transmembrane region" description="Helical" evidence="10">
    <location>
        <begin position="567"/>
        <end position="586"/>
    </location>
</feature>
<dbReference type="GO" id="GO:0005509">
    <property type="term" value="F:calcium ion binding"/>
    <property type="evidence" value="ECO:0007669"/>
    <property type="project" value="InterPro"/>
</dbReference>
<keyword evidence="6 10" id="KW-0472">Membrane</keyword>
<keyword evidence="5" id="KW-0106">Calcium</keyword>
<dbReference type="FunFam" id="1.10.238.10:FF:000193">
    <property type="entry name" value="EF-hand calcium-binding domain-containing protein 7"/>
    <property type="match status" value="1"/>
</dbReference>
<dbReference type="GO" id="GO:0098797">
    <property type="term" value="C:plasma membrane protein complex"/>
    <property type="evidence" value="ECO:0007669"/>
    <property type="project" value="TreeGrafter"/>
</dbReference>
<dbReference type="PROSITE" id="PS00018">
    <property type="entry name" value="EF_HAND_1"/>
    <property type="match status" value="1"/>
</dbReference>
<reference evidence="13" key="1">
    <citation type="submission" date="2019-10" db="EMBL/GenBank/DDBJ databases">
        <title>Corvus moneduloides (New Caledonian crow) genome, bCorMon1, primary haplotype.</title>
        <authorList>
            <person name="Rutz C."/>
            <person name="Fungtammasan C."/>
            <person name="Mountcastle J."/>
            <person name="Formenti G."/>
            <person name="Chow W."/>
            <person name="Howe K."/>
            <person name="Steele M.P."/>
            <person name="Fernandes J."/>
            <person name="Gilbert M.T.P."/>
            <person name="Fedrigo O."/>
            <person name="Jarvis E.D."/>
            <person name="Gemmell N."/>
        </authorList>
    </citation>
    <scope>NUCLEOTIDE SEQUENCE [LARGE SCALE GENOMIC DNA]</scope>
</reference>
<dbReference type="Gene3D" id="1.10.238.10">
    <property type="entry name" value="EF-hand"/>
    <property type="match status" value="2"/>
</dbReference>
<evidence type="ECO:0000313" key="12">
    <source>
        <dbReference type="Ensembl" id="ENSCMUP00000010099.2"/>
    </source>
</evidence>
<dbReference type="InterPro" id="IPR018247">
    <property type="entry name" value="EF_Hand_1_Ca_BS"/>
</dbReference>
<evidence type="ECO:0000256" key="1">
    <source>
        <dbReference type="ARBA" id="ARBA00004522"/>
    </source>
</evidence>
<keyword evidence="7" id="KW-0966">Cell projection</keyword>
<dbReference type="InterPro" id="IPR052266">
    <property type="entry name" value="Miro-EF-hand_domain"/>
</dbReference>
<evidence type="ECO:0000256" key="9">
    <source>
        <dbReference type="SAM" id="MobiDB-lite"/>
    </source>
</evidence>